<evidence type="ECO:0000313" key="19">
    <source>
        <dbReference type="Proteomes" id="UP000823561"/>
    </source>
</evidence>
<evidence type="ECO:0000256" key="8">
    <source>
        <dbReference type="ARBA" id="ARBA00022968"/>
    </source>
</evidence>
<dbReference type="GO" id="GO:0005789">
    <property type="term" value="C:endoplasmic reticulum membrane"/>
    <property type="evidence" value="ECO:0007669"/>
    <property type="project" value="UniProtKB-SubCell"/>
</dbReference>
<dbReference type="SUPFAM" id="SSF53756">
    <property type="entry name" value="UDP-Glycosyltransferase/glycogen phosphorylase"/>
    <property type="match status" value="1"/>
</dbReference>
<evidence type="ECO:0000256" key="4">
    <source>
        <dbReference type="ARBA" id="ARBA00022676"/>
    </source>
</evidence>
<feature type="domain" description="Fucosyltransferase N-terminal" evidence="17">
    <location>
        <begin position="102"/>
        <end position="212"/>
    </location>
</feature>
<comment type="catalytic activity">
    <reaction evidence="13">
        <text>L-seryl-[protein] + GDP-beta-L-fucose = 3-O-(alpha-L-fucosyl)-L-seryl-[protein] + GDP + H(+)</text>
        <dbReference type="Rhea" id="RHEA:63644"/>
        <dbReference type="Rhea" id="RHEA-COMP:9863"/>
        <dbReference type="Rhea" id="RHEA-COMP:17914"/>
        <dbReference type="ChEBI" id="CHEBI:15378"/>
        <dbReference type="ChEBI" id="CHEBI:29999"/>
        <dbReference type="ChEBI" id="CHEBI:57273"/>
        <dbReference type="ChEBI" id="CHEBI:58189"/>
        <dbReference type="ChEBI" id="CHEBI:189632"/>
        <dbReference type="EC" id="2.4.1.221"/>
    </reaction>
    <physiologicalReaction direction="left-to-right" evidence="13">
        <dbReference type="Rhea" id="RHEA:63645"/>
    </physiologicalReaction>
</comment>
<comment type="caution">
    <text evidence="18">The sequence shown here is derived from an EMBL/GenBank/DDBJ whole genome shotgun (WGS) entry which is preliminary data.</text>
</comment>
<keyword evidence="8" id="KW-0735">Signal-anchor</keyword>
<dbReference type="GO" id="GO:0046922">
    <property type="term" value="F:peptide-O-fucosyltransferase activity"/>
    <property type="evidence" value="ECO:0007669"/>
    <property type="project" value="UniProtKB-EC"/>
</dbReference>
<keyword evidence="4 15" id="KW-0328">Glycosyltransferase</keyword>
<evidence type="ECO:0000256" key="1">
    <source>
        <dbReference type="ARBA" id="ARBA00004648"/>
    </source>
</evidence>
<protein>
    <recommendedName>
        <fullName evidence="15">Fucosyltransferase</fullName>
        <ecNumber evidence="15">2.4.1.-</ecNumber>
    </recommendedName>
</protein>
<comment type="similarity">
    <text evidence="3 15">Belongs to the glycosyltransferase 10 family.</text>
</comment>
<evidence type="ECO:0000256" key="10">
    <source>
        <dbReference type="ARBA" id="ARBA00023136"/>
    </source>
</evidence>
<dbReference type="FunFam" id="3.40.50.11660:FF:000002">
    <property type="entry name" value="Alpha-(1,3)-fucosyltransferase"/>
    <property type="match status" value="1"/>
</dbReference>
<evidence type="ECO:0000256" key="2">
    <source>
        <dbReference type="ARBA" id="ARBA00004922"/>
    </source>
</evidence>
<evidence type="ECO:0000256" key="15">
    <source>
        <dbReference type="RuleBase" id="RU003832"/>
    </source>
</evidence>
<proteinExistence type="inferred from homology"/>
<evidence type="ECO:0000256" key="3">
    <source>
        <dbReference type="ARBA" id="ARBA00008919"/>
    </source>
</evidence>
<keyword evidence="7" id="KW-0256">Endoplasmic reticulum</keyword>
<comment type="function">
    <text evidence="14">Protein O-fucosyltransferase that specifically catalyzes O-fucosylation of serine or threonine residues in EMI domains of target proteins. Attaches fucose through an O-glycosidic linkage. O-fucosylation of EMI domain-containing proteins may be required for facilitating protein folding and secretion.</text>
</comment>
<name>A0AAV6H1R3_9TELE</name>
<keyword evidence="6 15" id="KW-0812">Transmembrane</keyword>
<keyword evidence="11" id="KW-0325">Glycoprotein</keyword>
<dbReference type="Gene3D" id="3.40.50.11660">
    <property type="entry name" value="Glycosyl transferase family 10, C-terminal domain"/>
    <property type="match status" value="1"/>
</dbReference>
<dbReference type="Proteomes" id="UP000823561">
    <property type="component" value="Chromosome 6"/>
</dbReference>
<gene>
    <name evidence="18" type="ORF">AALO_G00082930</name>
</gene>
<evidence type="ECO:0000313" key="18">
    <source>
        <dbReference type="EMBL" id="KAG5279912.1"/>
    </source>
</evidence>
<dbReference type="EMBL" id="JADWDJ010000006">
    <property type="protein sequence ID" value="KAG5279912.1"/>
    <property type="molecule type" value="Genomic_DNA"/>
</dbReference>
<evidence type="ECO:0000259" key="17">
    <source>
        <dbReference type="Pfam" id="PF17039"/>
    </source>
</evidence>
<evidence type="ECO:0000256" key="12">
    <source>
        <dbReference type="ARBA" id="ARBA00047273"/>
    </source>
</evidence>
<evidence type="ECO:0000256" key="7">
    <source>
        <dbReference type="ARBA" id="ARBA00022824"/>
    </source>
</evidence>
<comment type="pathway">
    <text evidence="2">Protein modification; protein glycosylation.</text>
</comment>
<dbReference type="GO" id="GO:0032580">
    <property type="term" value="C:Golgi cisterna membrane"/>
    <property type="evidence" value="ECO:0007669"/>
    <property type="project" value="UniProtKB-SubCell"/>
</dbReference>
<keyword evidence="5 15" id="KW-0808">Transferase</keyword>
<comment type="subcellular location">
    <subcellularLocation>
        <location evidence="1">Endoplasmic reticulum membrane</location>
        <topology evidence="1">Single-pass type II membrane protein</topology>
    </subcellularLocation>
    <subcellularLocation>
        <location evidence="15">Golgi apparatus</location>
        <location evidence="15">Golgi stack membrane</location>
        <topology evidence="15">Single-pass type II membrane protein</topology>
    </subcellularLocation>
</comment>
<evidence type="ECO:0000256" key="13">
    <source>
        <dbReference type="ARBA" id="ARBA00048647"/>
    </source>
</evidence>
<accession>A0AAV6H1R3</accession>
<keyword evidence="15" id="KW-0333">Golgi apparatus</keyword>
<dbReference type="AlphaFoldDB" id="A0AAV6H1R3"/>
<keyword evidence="10 15" id="KW-0472">Membrane</keyword>
<dbReference type="PANTHER" id="PTHR11929:SF245">
    <property type="entry name" value="FUCOSYLTRANSFERASE"/>
    <property type="match status" value="1"/>
</dbReference>
<dbReference type="EC" id="2.4.1.-" evidence="15"/>
<dbReference type="Pfam" id="PF00852">
    <property type="entry name" value="Glyco_transf_10"/>
    <property type="match status" value="1"/>
</dbReference>
<keyword evidence="9 15" id="KW-1133">Transmembrane helix</keyword>
<evidence type="ECO:0000256" key="14">
    <source>
        <dbReference type="ARBA" id="ARBA00058658"/>
    </source>
</evidence>
<evidence type="ECO:0000256" key="11">
    <source>
        <dbReference type="ARBA" id="ARBA00023180"/>
    </source>
</evidence>
<comment type="catalytic activity">
    <reaction evidence="12">
        <text>L-threonyl-[protein] + GDP-beta-L-fucose = 3-O-(alpha-L-fucosyl)-L-threonyl-[protein] + GDP + H(+)</text>
        <dbReference type="Rhea" id="RHEA:70491"/>
        <dbReference type="Rhea" id="RHEA-COMP:11060"/>
        <dbReference type="Rhea" id="RHEA-COMP:17915"/>
        <dbReference type="ChEBI" id="CHEBI:15378"/>
        <dbReference type="ChEBI" id="CHEBI:30013"/>
        <dbReference type="ChEBI" id="CHEBI:57273"/>
        <dbReference type="ChEBI" id="CHEBI:58189"/>
        <dbReference type="ChEBI" id="CHEBI:189631"/>
        <dbReference type="EC" id="2.4.1.221"/>
    </reaction>
    <physiologicalReaction direction="left-to-right" evidence="12">
        <dbReference type="Rhea" id="RHEA:70492"/>
    </physiologicalReaction>
</comment>
<feature type="domain" description="Fucosyltransferase C-terminal" evidence="16">
    <location>
        <begin position="231"/>
        <end position="371"/>
    </location>
</feature>
<sequence length="423" mass="48645">MSFWSNSQSKYLIRAQFAGVLPERVQAELVIKDLWFYTSIKGKNNRKTNMLDFCSHRCTLLAAFFVGLTLFGSLLIQWPLFFKMKMTSRIETEVIDMNINAKNTTVLVWYWPFGDKSSLDGNVCWERFGIPNCKLVDDRSMFSQADFVVFHNRELIQGQQRLPVDQTRPRRQKWVWFSLESPAHNGNVKPFAGHFNCTMSYRRDADIYTPYGSLVPQDFGTGLTVEDFIPKNKSSMACWVVSNFAAHHKRTAVYNRLKTFIPVNVYGGALNKRLDGNVLLPTISHCYFYLSFENSIFKDYITEKLWYNGFMGGAVPVVLGPPREQYEAVAPKDSFIHVDDFPSLEELGKFLKSLAEDKERYASYFNWKLKYLGKSDLAVGGRNFVKFAPKSVAYKSIRSMRTYILGNGNKIKGIKTPTKSNFL</sequence>
<reference evidence="18" key="1">
    <citation type="submission" date="2020-10" db="EMBL/GenBank/DDBJ databases">
        <title>Chromosome-scale genome assembly of the Allis shad, Alosa alosa.</title>
        <authorList>
            <person name="Margot Z."/>
            <person name="Christophe K."/>
            <person name="Cabau C."/>
            <person name="Louis A."/>
            <person name="Berthelot C."/>
            <person name="Parey E."/>
            <person name="Roest Crollius H."/>
            <person name="Montfort J."/>
            <person name="Robinson-Rechavi M."/>
            <person name="Bucao C."/>
            <person name="Bouchez O."/>
            <person name="Gislard M."/>
            <person name="Lluch J."/>
            <person name="Milhes M."/>
            <person name="Lampietro C."/>
            <person name="Lopez Roques C."/>
            <person name="Donnadieu C."/>
            <person name="Braasch I."/>
            <person name="Desvignes T."/>
            <person name="Postlethwait J."/>
            <person name="Bobe J."/>
            <person name="Guiguen Y."/>
        </authorList>
    </citation>
    <scope>NUCLEOTIDE SEQUENCE</scope>
    <source>
        <strain evidence="18">M-15738</strain>
        <tissue evidence="18">Blood</tissue>
    </source>
</reference>
<dbReference type="InterPro" id="IPR031481">
    <property type="entry name" value="Glyco_tran_10_N"/>
</dbReference>
<dbReference type="InterPro" id="IPR038577">
    <property type="entry name" value="GT10-like_C_sf"/>
</dbReference>
<evidence type="ECO:0000259" key="16">
    <source>
        <dbReference type="Pfam" id="PF00852"/>
    </source>
</evidence>
<evidence type="ECO:0000256" key="5">
    <source>
        <dbReference type="ARBA" id="ARBA00022679"/>
    </source>
</evidence>
<dbReference type="GO" id="GO:0046920">
    <property type="term" value="F:alpha-(1-&gt;3)-fucosyltransferase activity"/>
    <property type="evidence" value="ECO:0007669"/>
    <property type="project" value="TreeGrafter"/>
</dbReference>
<dbReference type="Pfam" id="PF17039">
    <property type="entry name" value="Glyco_tran_10_N"/>
    <property type="match status" value="1"/>
</dbReference>
<evidence type="ECO:0000256" key="9">
    <source>
        <dbReference type="ARBA" id="ARBA00022989"/>
    </source>
</evidence>
<organism evidence="18 19">
    <name type="scientific">Alosa alosa</name>
    <name type="common">allis shad</name>
    <dbReference type="NCBI Taxonomy" id="278164"/>
    <lineage>
        <taxon>Eukaryota</taxon>
        <taxon>Metazoa</taxon>
        <taxon>Chordata</taxon>
        <taxon>Craniata</taxon>
        <taxon>Vertebrata</taxon>
        <taxon>Euteleostomi</taxon>
        <taxon>Actinopterygii</taxon>
        <taxon>Neopterygii</taxon>
        <taxon>Teleostei</taxon>
        <taxon>Clupei</taxon>
        <taxon>Clupeiformes</taxon>
        <taxon>Clupeoidei</taxon>
        <taxon>Clupeidae</taxon>
        <taxon>Alosa</taxon>
    </lineage>
</organism>
<keyword evidence="19" id="KW-1185">Reference proteome</keyword>
<dbReference type="InterPro" id="IPR001503">
    <property type="entry name" value="Glyco_trans_10"/>
</dbReference>
<evidence type="ECO:0000256" key="6">
    <source>
        <dbReference type="ARBA" id="ARBA00022692"/>
    </source>
</evidence>
<feature type="transmembrane region" description="Helical" evidence="15">
    <location>
        <begin position="60"/>
        <end position="81"/>
    </location>
</feature>
<dbReference type="InterPro" id="IPR055270">
    <property type="entry name" value="Glyco_tran_10_C"/>
</dbReference>
<dbReference type="PANTHER" id="PTHR11929">
    <property type="entry name" value="ALPHA- 1,3 -FUCOSYLTRANSFERASE"/>
    <property type="match status" value="1"/>
</dbReference>